<keyword evidence="2" id="KW-0677">Repeat</keyword>
<comment type="caution">
    <text evidence="8">The sequence shown here is derived from an EMBL/GenBank/DDBJ whole genome shotgun (WGS) entry which is preliminary data.</text>
</comment>
<dbReference type="PROSITE" id="PS50157">
    <property type="entry name" value="ZINC_FINGER_C2H2_2"/>
    <property type="match status" value="6"/>
</dbReference>
<evidence type="ECO:0000259" key="7">
    <source>
        <dbReference type="PROSITE" id="PS50157"/>
    </source>
</evidence>
<dbReference type="PROSITE" id="PS00028">
    <property type="entry name" value="ZINC_FINGER_C2H2_1"/>
    <property type="match status" value="5"/>
</dbReference>
<feature type="compositionally biased region" description="Acidic residues" evidence="6">
    <location>
        <begin position="138"/>
        <end position="152"/>
    </location>
</feature>
<feature type="domain" description="C2H2-type" evidence="7">
    <location>
        <begin position="197"/>
        <end position="219"/>
    </location>
</feature>
<feature type="region of interest" description="Disordered" evidence="6">
    <location>
        <begin position="132"/>
        <end position="156"/>
    </location>
</feature>
<dbReference type="GO" id="GO:0005634">
    <property type="term" value="C:nucleus"/>
    <property type="evidence" value="ECO:0007669"/>
    <property type="project" value="TreeGrafter"/>
</dbReference>
<sequence>MVSKLLPAAKKQKQQQIETVLVPDDEGDAEPKRRLSIVDSPKVSTKQPVSATPSKTDKKIIKDINGTPTGVQQSPKTLPAKAKLPQTSTPITTVPSTPKKQQDDLEKSLQNSIRLTTAKDVPKKNKEFNQLFGKIDDTVSDSEEEDEEEEEGGNEKVDLKSIATGFECKLCDFTSTKPNQMKKHLKELHGQKRPRIYNCLKCAKGFGVLKSLKAHLLTHGIIEEKDEKQAASDPQLAVLTALKPKQKPLDAVAKNEYTFAVTDTNSSTPKPAGQPVQPEMQSTKYQCELCQLEVDEGKLLHDHLKTVHNIDRPKVFKCEACNSYFMYKKTMDRHFKVKHIDGHGTEATKKESPVKIKIRRKTVSIERSPAKTMKAGSTPLPVKIAARRKTVAAELNKGNEAAAQIMLNSPVIIPKKEAEKNDYLIDEAIVEVLDELIEDVPMPNESKSNNDAIAIVADESKKIKKPTQVLKQSFDSLLESPIKNKSKTKSMQAPATPTQQNSVATDEVNKHKSLIDIDLLDSTQISKKSKAKKDFDALDSSQATENDINLSETMNGSPKKSRKRKQREEESSHADTADEVQVSLTAELKPLNNSKAGKLKVGDVIDLIDEINPNVKPLKRIKHDSLESELSCNICSKVVGSRKRLDSHIRKKHTIQLTCPNCKGTYADNLEYVKHFSFCNAVDGLPCGIKNCEKVFAAANFLSSHLNKKHKGSK</sequence>
<dbReference type="InterPro" id="IPR013087">
    <property type="entry name" value="Znf_C2H2_type"/>
</dbReference>
<dbReference type="GO" id="GO:0008270">
    <property type="term" value="F:zinc ion binding"/>
    <property type="evidence" value="ECO:0007669"/>
    <property type="project" value="UniProtKB-KW"/>
</dbReference>
<dbReference type="Proteomes" id="UP000295192">
    <property type="component" value="Unassembled WGS sequence"/>
</dbReference>
<feature type="compositionally biased region" description="Polar residues" evidence="6">
    <location>
        <begin position="66"/>
        <end position="76"/>
    </location>
</feature>
<protein>
    <recommendedName>
        <fullName evidence="7">C2H2-type domain-containing protein</fullName>
    </recommendedName>
</protein>
<dbReference type="GO" id="GO:0045944">
    <property type="term" value="P:positive regulation of transcription by RNA polymerase II"/>
    <property type="evidence" value="ECO:0007669"/>
    <property type="project" value="TreeGrafter"/>
</dbReference>
<keyword evidence="4" id="KW-0862">Zinc</keyword>
<feature type="domain" description="C2H2-type" evidence="7">
    <location>
        <begin position="316"/>
        <end position="339"/>
    </location>
</feature>
<keyword evidence="1" id="KW-0479">Metal-binding</keyword>
<name>A0A484BXR4_DRONA</name>
<feature type="domain" description="C2H2-type" evidence="7">
    <location>
        <begin position="630"/>
        <end position="654"/>
    </location>
</feature>
<feature type="region of interest" description="Disordered" evidence="6">
    <location>
        <begin position="1"/>
        <end position="104"/>
    </location>
</feature>
<feature type="region of interest" description="Disordered" evidence="6">
    <location>
        <begin position="546"/>
        <end position="581"/>
    </location>
</feature>
<feature type="domain" description="C2H2-type" evidence="7">
    <location>
        <begin position="285"/>
        <end position="313"/>
    </location>
</feature>
<organism evidence="8 9">
    <name type="scientific">Drosophila navojoa</name>
    <name type="common">Fruit fly</name>
    <dbReference type="NCBI Taxonomy" id="7232"/>
    <lineage>
        <taxon>Eukaryota</taxon>
        <taxon>Metazoa</taxon>
        <taxon>Ecdysozoa</taxon>
        <taxon>Arthropoda</taxon>
        <taxon>Hexapoda</taxon>
        <taxon>Insecta</taxon>
        <taxon>Pterygota</taxon>
        <taxon>Neoptera</taxon>
        <taxon>Endopterygota</taxon>
        <taxon>Diptera</taxon>
        <taxon>Brachycera</taxon>
        <taxon>Muscomorpha</taxon>
        <taxon>Ephydroidea</taxon>
        <taxon>Drosophilidae</taxon>
        <taxon>Drosophila</taxon>
    </lineage>
</organism>
<accession>A0A484BXR4</accession>
<evidence type="ECO:0000256" key="3">
    <source>
        <dbReference type="ARBA" id="ARBA00022771"/>
    </source>
</evidence>
<dbReference type="SUPFAM" id="SSF57667">
    <property type="entry name" value="beta-beta-alpha zinc fingers"/>
    <property type="match status" value="1"/>
</dbReference>
<feature type="compositionally biased region" description="Low complexity" evidence="6">
    <location>
        <begin position="85"/>
        <end position="98"/>
    </location>
</feature>
<dbReference type="AlphaFoldDB" id="A0A484BXR4"/>
<feature type="compositionally biased region" description="Polar residues" evidence="6">
    <location>
        <begin position="489"/>
        <end position="504"/>
    </location>
</feature>
<evidence type="ECO:0000256" key="1">
    <source>
        <dbReference type="ARBA" id="ARBA00022723"/>
    </source>
</evidence>
<dbReference type="PANTHER" id="PTHR24403:SF60">
    <property type="entry name" value="ZINC FINGER PROTEIN 407"/>
    <property type="match status" value="1"/>
</dbReference>
<dbReference type="Gene3D" id="3.30.160.60">
    <property type="entry name" value="Classic Zinc Finger"/>
    <property type="match status" value="2"/>
</dbReference>
<dbReference type="OMA" id="HGQQRPR"/>
<feature type="compositionally biased region" description="Basic and acidic residues" evidence="6">
    <location>
        <begin position="566"/>
        <end position="576"/>
    </location>
</feature>
<reference evidence="8 9" key="1">
    <citation type="journal article" date="2019" name="J. Hered.">
        <title>An Improved Genome Assembly for Drosophila navojoa, the Basal Species in the mojavensis Cluster.</title>
        <authorList>
            <person name="Vanderlinde T."/>
            <person name="Dupim E.G."/>
            <person name="Nazario-Yepiz N.O."/>
            <person name="Carvalho A.B."/>
        </authorList>
    </citation>
    <scope>NUCLEOTIDE SEQUENCE [LARGE SCALE GENOMIC DNA]</scope>
    <source>
        <strain evidence="8">Navoj_Jal97</strain>
        <tissue evidence="8">Whole organism</tissue>
    </source>
</reference>
<dbReference type="InterPro" id="IPR036236">
    <property type="entry name" value="Znf_C2H2_sf"/>
</dbReference>
<dbReference type="SMART" id="SM00355">
    <property type="entry name" value="ZnF_C2H2"/>
    <property type="match status" value="7"/>
</dbReference>
<keyword evidence="3 5" id="KW-0863">Zinc-finger</keyword>
<evidence type="ECO:0000313" key="8">
    <source>
        <dbReference type="EMBL" id="TDG52792.1"/>
    </source>
</evidence>
<dbReference type="OrthoDB" id="6077919at2759"/>
<evidence type="ECO:0000313" key="9">
    <source>
        <dbReference type="Proteomes" id="UP000295192"/>
    </source>
</evidence>
<evidence type="ECO:0000256" key="5">
    <source>
        <dbReference type="PROSITE-ProRule" id="PRU00042"/>
    </source>
</evidence>
<evidence type="ECO:0000256" key="4">
    <source>
        <dbReference type="ARBA" id="ARBA00022833"/>
    </source>
</evidence>
<feature type="domain" description="C2H2-type" evidence="7">
    <location>
        <begin position="166"/>
        <end position="194"/>
    </location>
</feature>
<evidence type="ECO:0000256" key="6">
    <source>
        <dbReference type="SAM" id="MobiDB-lite"/>
    </source>
</evidence>
<dbReference type="EMBL" id="LSRL02000003">
    <property type="protein sequence ID" value="TDG52792.1"/>
    <property type="molecule type" value="Genomic_DNA"/>
</dbReference>
<feature type="region of interest" description="Disordered" evidence="6">
    <location>
        <begin position="481"/>
        <end position="507"/>
    </location>
</feature>
<feature type="domain" description="C2H2-type" evidence="7">
    <location>
        <begin position="685"/>
        <end position="714"/>
    </location>
</feature>
<evidence type="ECO:0000256" key="2">
    <source>
        <dbReference type="ARBA" id="ARBA00022737"/>
    </source>
</evidence>
<dbReference type="InterPro" id="IPR050688">
    <property type="entry name" value="Zinc_finger/UBP_domain"/>
</dbReference>
<feature type="compositionally biased region" description="Polar residues" evidence="6">
    <location>
        <begin position="42"/>
        <end position="54"/>
    </location>
</feature>
<feature type="compositionally biased region" description="Polar residues" evidence="6">
    <location>
        <begin position="546"/>
        <end position="558"/>
    </location>
</feature>
<dbReference type="PANTHER" id="PTHR24403">
    <property type="entry name" value="ZINC FINGER PROTEIN"/>
    <property type="match status" value="1"/>
</dbReference>
<proteinExistence type="predicted"/>
<keyword evidence="9" id="KW-1185">Reference proteome</keyword>
<gene>
    <name evidence="8" type="ORF">AWZ03_001025</name>
</gene>